<evidence type="ECO:0000313" key="2">
    <source>
        <dbReference type="Proteomes" id="UP000001396"/>
    </source>
</evidence>
<proteinExistence type="predicted"/>
<dbReference type="Proteomes" id="UP000001396">
    <property type="component" value="Unassembled WGS sequence"/>
</dbReference>
<comment type="caution">
    <text evidence="1">The sequence shown here is derived from an EMBL/GenBank/DDBJ whole genome shotgun (WGS) entry which is preliminary data.</text>
</comment>
<evidence type="ECO:0000313" key="1">
    <source>
        <dbReference type="EMBL" id="EFA75909.1"/>
    </source>
</evidence>
<dbReference type="InParanoid" id="D3BR77"/>
<dbReference type="AlphaFoldDB" id="D3BR77"/>
<protein>
    <submittedName>
        <fullName evidence="1">Uncharacterized protein</fullName>
    </submittedName>
</protein>
<dbReference type="GeneID" id="31365950"/>
<dbReference type="EMBL" id="ADBJ01000050">
    <property type="protein sequence ID" value="EFA75909.1"/>
    <property type="molecule type" value="Genomic_DNA"/>
</dbReference>
<keyword evidence="2" id="KW-1185">Reference proteome</keyword>
<gene>
    <name evidence="1" type="ORF">PPL_10481</name>
</gene>
<accession>D3BR77</accession>
<reference evidence="1 2" key="1">
    <citation type="journal article" date="2011" name="Genome Res.">
        <title>Phylogeny-wide analysis of social amoeba genomes highlights ancient origins for complex intercellular communication.</title>
        <authorList>
            <person name="Heidel A.J."/>
            <person name="Lawal H.M."/>
            <person name="Felder M."/>
            <person name="Schilde C."/>
            <person name="Helps N.R."/>
            <person name="Tunggal B."/>
            <person name="Rivero F."/>
            <person name="John U."/>
            <person name="Schleicher M."/>
            <person name="Eichinger L."/>
            <person name="Platzer M."/>
            <person name="Noegel A.A."/>
            <person name="Schaap P."/>
            <person name="Gloeckner G."/>
        </authorList>
    </citation>
    <scope>NUCLEOTIDE SEQUENCE [LARGE SCALE GENOMIC DNA]</scope>
    <source>
        <strain evidence="2">ATCC 26659 / Pp 5 / PN500</strain>
    </source>
</reference>
<dbReference type="RefSeq" id="XP_020428043.1">
    <property type="nucleotide sequence ID" value="XM_020581256.1"/>
</dbReference>
<sequence length="121" mass="14032">MEIENLYFDGRNQLTFNYLYLIGSYYSCCYDFVILFNDDCDDHVMSVQLHISNISVNDKEQASAGGVILIQFNLEIVIWTFLEYLSSLYNIHPANNLKIKQKTLRLLILIWAVVRKTAALS</sequence>
<organism evidence="1 2">
    <name type="scientific">Heterostelium pallidum (strain ATCC 26659 / Pp 5 / PN500)</name>
    <name type="common">Cellular slime mold</name>
    <name type="synonym">Polysphondylium pallidum</name>
    <dbReference type="NCBI Taxonomy" id="670386"/>
    <lineage>
        <taxon>Eukaryota</taxon>
        <taxon>Amoebozoa</taxon>
        <taxon>Evosea</taxon>
        <taxon>Eumycetozoa</taxon>
        <taxon>Dictyostelia</taxon>
        <taxon>Acytosteliales</taxon>
        <taxon>Acytosteliaceae</taxon>
        <taxon>Heterostelium</taxon>
    </lineage>
</organism>
<name>D3BR77_HETP5</name>